<evidence type="ECO:0000256" key="3">
    <source>
        <dbReference type="ARBA" id="ARBA00022691"/>
    </source>
</evidence>
<dbReference type="InterPro" id="IPR029063">
    <property type="entry name" value="SAM-dependent_MTases_sf"/>
</dbReference>
<dbReference type="AlphaFoldDB" id="A0A7C8ISX8"/>
<evidence type="ECO:0000259" key="4">
    <source>
        <dbReference type="Pfam" id="PF00891"/>
    </source>
</evidence>
<feature type="domain" description="O-methyltransferase C-terminal" evidence="4">
    <location>
        <begin position="250"/>
        <end position="398"/>
    </location>
</feature>
<name>A0A7C8ISX8_9PEZI</name>
<dbReference type="Gene3D" id="1.10.10.10">
    <property type="entry name" value="Winged helix-like DNA-binding domain superfamily/Winged helix DNA-binding domain"/>
    <property type="match status" value="1"/>
</dbReference>
<dbReference type="InterPro" id="IPR036390">
    <property type="entry name" value="WH_DNA-bd_sf"/>
</dbReference>
<gene>
    <name evidence="5" type="ORF">GQX73_g4501</name>
</gene>
<keyword evidence="6" id="KW-1185">Reference proteome</keyword>
<dbReference type="OrthoDB" id="1606438at2759"/>
<protein>
    <recommendedName>
        <fullName evidence="4">O-methyltransferase C-terminal domain-containing protein</fullName>
    </recommendedName>
</protein>
<dbReference type="InterPro" id="IPR001077">
    <property type="entry name" value="COMT_C"/>
</dbReference>
<dbReference type="EMBL" id="WUBL01000041">
    <property type="protein sequence ID" value="KAF2969063.1"/>
    <property type="molecule type" value="Genomic_DNA"/>
</dbReference>
<evidence type="ECO:0000256" key="1">
    <source>
        <dbReference type="ARBA" id="ARBA00022603"/>
    </source>
</evidence>
<keyword evidence="3" id="KW-0949">S-adenosyl-L-methionine</keyword>
<evidence type="ECO:0000313" key="6">
    <source>
        <dbReference type="Proteomes" id="UP000481858"/>
    </source>
</evidence>
<reference evidence="5 6" key="1">
    <citation type="submission" date="2019-12" db="EMBL/GenBank/DDBJ databases">
        <title>Draft genome sequence of the ascomycete Xylaria multiplex DSM 110363.</title>
        <authorList>
            <person name="Buettner E."/>
            <person name="Kellner H."/>
        </authorList>
    </citation>
    <scope>NUCLEOTIDE SEQUENCE [LARGE SCALE GENOMIC DNA]</scope>
    <source>
        <strain evidence="5 6">DSM 110363</strain>
    </source>
</reference>
<dbReference type="InParanoid" id="A0A7C8ISX8"/>
<dbReference type="GO" id="GO:0032259">
    <property type="term" value="P:methylation"/>
    <property type="evidence" value="ECO:0007669"/>
    <property type="project" value="UniProtKB-KW"/>
</dbReference>
<keyword evidence="2" id="KW-0808">Transferase</keyword>
<dbReference type="InterPro" id="IPR016461">
    <property type="entry name" value="COMT-like"/>
</dbReference>
<dbReference type="PANTHER" id="PTHR43712">
    <property type="entry name" value="PUTATIVE (AFU_ORTHOLOGUE AFUA_4G14580)-RELATED"/>
    <property type="match status" value="1"/>
</dbReference>
<evidence type="ECO:0000313" key="5">
    <source>
        <dbReference type="EMBL" id="KAF2969063.1"/>
    </source>
</evidence>
<dbReference type="SUPFAM" id="SSF46785">
    <property type="entry name" value="Winged helix' DNA-binding domain"/>
    <property type="match status" value="1"/>
</dbReference>
<organism evidence="5 6">
    <name type="scientific">Xylaria multiplex</name>
    <dbReference type="NCBI Taxonomy" id="323545"/>
    <lineage>
        <taxon>Eukaryota</taxon>
        <taxon>Fungi</taxon>
        <taxon>Dikarya</taxon>
        <taxon>Ascomycota</taxon>
        <taxon>Pezizomycotina</taxon>
        <taxon>Sordariomycetes</taxon>
        <taxon>Xylariomycetidae</taxon>
        <taxon>Xylariales</taxon>
        <taxon>Xylariaceae</taxon>
        <taxon>Xylaria</taxon>
    </lineage>
</organism>
<dbReference type="InterPro" id="IPR036388">
    <property type="entry name" value="WH-like_DNA-bd_sf"/>
</dbReference>
<dbReference type="PANTHER" id="PTHR43712:SF5">
    <property type="entry name" value="O-METHYLTRANSFERASE ASQN-RELATED"/>
    <property type="match status" value="1"/>
</dbReference>
<comment type="caution">
    <text evidence="5">The sequence shown here is derived from an EMBL/GenBank/DDBJ whole genome shotgun (WGS) entry which is preliminary data.</text>
</comment>
<sequence length="425" mass="46597">MASRSLEQLSSVISRNATALSRELEARNISSPTVRDIYAPNLSEIDSAAATELANAARELQALVQSPSQQLNLLAFAYYDVISVGILLEFSIPELVPLEGAISLSELAEKVGLLEDKLARIMRYAITNFVFSEPEPNYIAHTPLSAALVRDPQFATYLRLSLVDLAPVAVALPQALRKWPMTESVTECAVNAAFDTNDSFFEWLSRDAARQARFDQGMAGFSRGDGTAAGRSSNVDIAAYPWGTTLPSDAVVVDVGGGSGHVSKALAEAFPSFKITVQDRPEVIEAIDTPSPSNVAYKIHNFRDPQPILGADVYLLRQVIHDWPDKEAVEILRALIPALKPGSRVLVSEYVVPDPSELSRPGQLLEAKMIREMDLQMMAILNAKERTRDEFASLFAAADPRLRFNAAYQVPEDRKVCILEAIWDP</sequence>
<proteinExistence type="predicted"/>
<keyword evidence="1" id="KW-0489">Methyltransferase</keyword>
<dbReference type="PROSITE" id="PS51683">
    <property type="entry name" value="SAM_OMT_II"/>
    <property type="match status" value="1"/>
</dbReference>
<dbReference type="SUPFAM" id="SSF53335">
    <property type="entry name" value="S-adenosyl-L-methionine-dependent methyltransferases"/>
    <property type="match status" value="1"/>
</dbReference>
<accession>A0A7C8ISX8</accession>
<dbReference type="GO" id="GO:0008171">
    <property type="term" value="F:O-methyltransferase activity"/>
    <property type="evidence" value="ECO:0007669"/>
    <property type="project" value="InterPro"/>
</dbReference>
<dbReference type="Pfam" id="PF00891">
    <property type="entry name" value="Methyltransf_2"/>
    <property type="match status" value="1"/>
</dbReference>
<dbReference type="Proteomes" id="UP000481858">
    <property type="component" value="Unassembled WGS sequence"/>
</dbReference>
<dbReference type="Gene3D" id="3.40.50.150">
    <property type="entry name" value="Vaccinia Virus protein VP39"/>
    <property type="match status" value="1"/>
</dbReference>
<evidence type="ECO:0000256" key="2">
    <source>
        <dbReference type="ARBA" id="ARBA00022679"/>
    </source>
</evidence>